<evidence type="ECO:0000313" key="16">
    <source>
        <dbReference type="Proteomes" id="UP000249723"/>
    </source>
</evidence>
<keyword evidence="7" id="KW-0653">Protein transport</keyword>
<evidence type="ECO:0000256" key="1">
    <source>
        <dbReference type="ARBA" id="ARBA00004232"/>
    </source>
</evidence>
<dbReference type="GO" id="GO:0030674">
    <property type="term" value="F:protein-macromolecule adaptor activity"/>
    <property type="evidence" value="ECO:0007669"/>
    <property type="project" value="TreeGrafter"/>
</dbReference>
<dbReference type="OrthoDB" id="67850at2759"/>
<dbReference type="GO" id="GO:0051028">
    <property type="term" value="P:mRNA transport"/>
    <property type="evidence" value="ECO:0007669"/>
    <property type="project" value="UniProtKB-KW"/>
</dbReference>
<keyword evidence="16" id="KW-1185">Reference proteome</keyword>
<evidence type="ECO:0000256" key="3">
    <source>
        <dbReference type="ARBA" id="ARBA00005760"/>
    </source>
</evidence>
<dbReference type="GO" id="GO:0005816">
    <property type="term" value="C:spindle pole body"/>
    <property type="evidence" value="ECO:0007669"/>
    <property type="project" value="TreeGrafter"/>
</dbReference>
<evidence type="ECO:0000256" key="4">
    <source>
        <dbReference type="ARBA" id="ARBA00022448"/>
    </source>
</evidence>
<keyword evidence="12" id="KW-0539">Nucleus</keyword>
<comment type="similarity">
    <text evidence="3">Belongs to the NDC1 family.</text>
</comment>
<evidence type="ECO:0000256" key="10">
    <source>
        <dbReference type="ARBA" id="ARBA00023132"/>
    </source>
</evidence>
<organism evidence="15 16">
    <name type="scientific">Microbotryum saponariae</name>
    <dbReference type="NCBI Taxonomy" id="289078"/>
    <lineage>
        <taxon>Eukaryota</taxon>
        <taxon>Fungi</taxon>
        <taxon>Dikarya</taxon>
        <taxon>Basidiomycota</taxon>
        <taxon>Pucciniomycotina</taxon>
        <taxon>Microbotryomycetes</taxon>
        <taxon>Microbotryales</taxon>
        <taxon>Microbotryaceae</taxon>
        <taxon>Microbotryum</taxon>
    </lineage>
</organism>
<evidence type="ECO:0000313" key="15">
    <source>
        <dbReference type="EMBL" id="SCZ97098.1"/>
    </source>
</evidence>
<proteinExistence type="inferred from homology"/>
<keyword evidence="6" id="KW-0509">mRNA transport</keyword>
<dbReference type="STRING" id="289078.A0A2X0LHV9"/>
<dbReference type="Pfam" id="PF09531">
    <property type="entry name" value="Ndc1_Nup"/>
    <property type="match status" value="1"/>
</dbReference>
<feature type="transmembrane region" description="Helical" evidence="14">
    <location>
        <begin position="160"/>
        <end position="180"/>
    </location>
</feature>
<dbReference type="GO" id="GO:0015031">
    <property type="term" value="P:protein transport"/>
    <property type="evidence" value="ECO:0007669"/>
    <property type="project" value="UniProtKB-KW"/>
</dbReference>
<name>A0A2X0LHV9_9BASI</name>
<keyword evidence="9" id="KW-0811">Translocation</keyword>
<evidence type="ECO:0000256" key="13">
    <source>
        <dbReference type="SAM" id="MobiDB-lite"/>
    </source>
</evidence>
<accession>A0A2X0LHV9</accession>
<keyword evidence="4" id="KW-0813">Transport</keyword>
<protein>
    <submittedName>
        <fullName evidence="15">BZ3500_MvSof-1268-A1-R1_Chr4-2g06989 protein</fullName>
    </submittedName>
</protein>
<evidence type="ECO:0000256" key="2">
    <source>
        <dbReference type="ARBA" id="ARBA00004567"/>
    </source>
</evidence>
<dbReference type="PANTHER" id="PTHR13269">
    <property type="entry name" value="NUCLEOPORIN NDC1"/>
    <property type="match status" value="1"/>
</dbReference>
<evidence type="ECO:0000256" key="8">
    <source>
        <dbReference type="ARBA" id="ARBA00022989"/>
    </source>
</evidence>
<keyword evidence="10" id="KW-0906">Nuclear pore complex</keyword>
<comment type="subcellular location">
    <subcellularLocation>
        <location evidence="1">Nucleus membrane</location>
        <topology evidence="1">Multi-pass membrane protein</topology>
    </subcellularLocation>
    <subcellularLocation>
        <location evidence="2">Nucleus</location>
        <location evidence="2">Nuclear pore complex</location>
    </subcellularLocation>
</comment>
<dbReference type="GO" id="GO:0006999">
    <property type="term" value="P:nuclear pore organization"/>
    <property type="evidence" value="ECO:0007669"/>
    <property type="project" value="TreeGrafter"/>
</dbReference>
<feature type="region of interest" description="Disordered" evidence="13">
    <location>
        <begin position="431"/>
        <end position="465"/>
    </location>
</feature>
<feature type="compositionally biased region" description="Low complexity" evidence="13">
    <location>
        <begin position="489"/>
        <end position="509"/>
    </location>
</feature>
<evidence type="ECO:0000256" key="5">
    <source>
        <dbReference type="ARBA" id="ARBA00022692"/>
    </source>
</evidence>
<feature type="transmembrane region" description="Helical" evidence="14">
    <location>
        <begin position="61"/>
        <end position="79"/>
    </location>
</feature>
<dbReference type="GO" id="GO:0070631">
    <property type="term" value="P:spindle pole body localization"/>
    <property type="evidence" value="ECO:0007669"/>
    <property type="project" value="TreeGrafter"/>
</dbReference>
<evidence type="ECO:0000256" key="9">
    <source>
        <dbReference type="ARBA" id="ARBA00023010"/>
    </source>
</evidence>
<dbReference type="Proteomes" id="UP000249723">
    <property type="component" value="Unassembled WGS sequence"/>
</dbReference>
<dbReference type="GO" id="GO:0070762">
    <property type="term" value="C:nuclear pore transmembrane ring"/>
    <property type="evidence" value="ECO:0007669"/>
    <property type="project" value="TreeGrafter"/>
</dbReference>
<evidence type="ECO:0000256" key="12">
    <source>
        <dbReference type="ARBA" id="ARBA00023242"/>
    </source>
</evidence>
<gene>
    <name evidence="15" type="ORF">BZ3500_MVSOF-1268-A1-R1_CHR4-2G06989</name>
</gene>
<evidence type="ECO:0000256" key="14">
    <source>
        <dbReference type="SAM" id="Phobius"/>
    </source>
</evidence>
<dbReference type="AlphaFoldDB" id="A0A2X0LHV9"/>
<evidence type="ECO:0000256" key="11">
    <source>
        <dbReference type="ARBA" id="ARBA00023136"/>
    </source>
</evidence>
<dbReference type="EMBL" id="FMWP01000092">
    <property type="protein sequence ID" value="SCZ97098.1"/>
    <property type="molecule type" value="Genomic_DNA"/>
</dbReference>
<evidence type="ECO:0000256" key="6">
    <source>
        <dbReference type="ARBA" id="ARBA00022816"/>
    </source>
</evidence>
<evidence type="ECO:0000256" key="7">
    <source>
        <dbReference type="ARBA" id="ARBA00022927"/>
    </source>
</evidence>
<dbReference type="GO" id="GO:0031965">
    <property type="term" value="C:nuclear membrane"/>
    <property type="evidence" value="ECO:0007669"/>
    <property type="project" value="UniProtKB-SubCell"/>
</dbReference>
<keyword evidence="11 14" id="KW-0472">Membrane</keyword>
<feature type="compositionally biased region" description="Low complexity" evidence="13">
    <location>
        <begin position="438"/>
        <end position="461"/>
    </location>
</feature>
<keyword evidence="8 14" id="KW-1133">Transmembrane helix</keyword>
<feature type="transmembrane region" description="Helical" evidence="14">
    <location>
        <begin position="99"/>
        <end position="132"/>
    </location>
</feature>
<feature type="region of interest" description="Disordered" evidence="13">
    <location>
        <begin position="477"/>
        <end position="511"/>
    </location>
</feature>
<reference evidence="16" key="1">
    <citation type="submission" date="2016-10" db="EMBL/GenBank/DDBJ databases">
        <authorList>
            <person name="Jeantristanb JTB J.-T."/>
            <person name="Ricardo R."/>
        </authorList>
    </citation>
    <scope>NUCLEOTIDE SEQUENCE [LARGE SCALE GENOMIC DNA]</scope>
</reference>
<keyword evidence="5 14" id="KW-0812">Transmembrane</keyword>
<dbReference type="PANTHER" id="PTHR13269:SF6">
    <property type="entry name" value="NUCLEOPORIN NDC1"/>
    <property type="match status" value="1"/>
</dbReference>
<dbReference type="InterPro" id="IPR019049">
    <property type="entry name" value="Nucleoporin_prot_Ndc1/Nup"/>
</dbReference>
<sequence>MSVVQTNVFAPRFDSTTASNTVAPPTRSVSELLTSRPASCSSLPPSQHYVQIVLQRRLRNMFGLTGFAAYCLLLLAVFDPKQLPGLSGSGEKKLLALCAHYHLVLFAGSLVNFGPVLLFSPVVFFGALPLFIHRKSTISTAIPSASTPFAQLESLRRPNAVTTLIVYLVAVAPIHFSYVWCTSYTSREPRLGWLFYHSGRDAYQINERRILLLLLHLTLAACATFDHVVNSKSRVQFDDGSARPIPQRLAKRAQARLPTVMRSVLISNALFYSSYIVLRRPVLKFFVVNFAGPWARPYLYSLLKHNAAFSLTLASRSLMSSLLVFGVWEAAHVCFDVYASQVSLSRVEVSPLNISHFSVNPNQCLLSGLRNTDAYYQQFAFLELENITLTSPERRKAIFTDIKADNAQRGAWAEISRECLLLIGKELQRAKGRGKVQSPPSTTSSPSTSTPTSSHSGSSVPVRNENVFQPTKKTFLDTLAGPSSAPAPTARSTGVSTTSSSLSTSTTTSRVPSIFQTPTTAATSSISAAGSSVASAVSGTLSSSTISATKSLEARLSSWIPTPWQGSMFTTLPTHVVDVCVARRREVVGAIHGECTRCASSSSCAALLTQFTYTALSNLLCASLKEDTYGVAQRDIPRVLEAFVLYLNTLDVLASSLSSTAEASSSKKAKEQLQTRISESIGQVQLALREGIREILAEFEPFLATEFRFPTNVAHRLQLIADWG</sequence>